<feature type="chain" id="PRO_5002348509" description="Acidic protein" evidence="2">
    <location>
        <begin position="17"/>
        <end position="88"/>
    </location>
</feature>
<name>A0A0D9W1P0_9ORYZ</name>
<sequence length="88" mass="9448">MARWLVVMVMCWAVAATAVQGNCRDECLAGCHGWAIICHLSCNSACLGEVGISAMSTVTPQEDQRPSQQEAAAHSVSMLRDLKPDNTN</sequence>
<dbReference type="eggNOG" id="ENOG502TJC6">
    <property type="taxonomic scope" value="Eukaryota"/>
</dbReference>
<dbReference type="AlphaFoldDB" id="A0A0D9W1P0"/>
<evidence type="ECO:0000256" key="1">
    <source>
        <dbReference type="SAM" id="MobiDB-lite"/>
    </source>
</evidence>
<evidence type="ECO:0008006" key="5">
    <source>
        <dbReference type="Google" id="ProtNLM"/>
    </source>
</evidence>
<keyword evidence="4" id="KW-1185">Reference proteome</keyword>
<organism evidence="3 4">
    <name type="scientific">Leersia perrieri</name>
    <dbReference type="NCBI Taxonomy" id="77586"/>
    <lineage>
        <taxon>Eukaryota</taxon>
        <taxon>Viridiplantae</taxon>
        <taxon>Streptophyta</taxon>
        <taxon>Embryophyta</taxon>
        <taxon>Tracheophyta</taxon>
        <taxon>Spermatophyta</taxon>
        <taxon>Magnoliopsida</taxon>
        <taxon>Liliopsida</taxon>
        <taxon>Poales</taxon>
        <taxon>Poaceae</taxon>
        <taxon>BOP clade</taxon>
        <taxon>Oryzoideae</taxon>
        <taxon>Oryzeae</taxon>
        <taxon>Oryzinae</taxon>
        <taxon>Leersia</taxon>
    </lineage>
</organism>
<reference evidence="4" key="2">
    <citation type="submission" date="2013-12" db="EMBL/GenBank/DDBJ databases">
        <authorList>
            <person name="Yu Y."/>
            <person name="Lee S."/>
            <person name="de Baynast K."/>
            <person name="Wissotski M."/>
            <person name="Liu L."/>
            <person name="Talag J."/>
            <person name="Goicoechea J."/>
            <person name="Angelova A."/>
            <person name="Jetty R."/>
            <person name="Kudrna D."/>
            <person name="Golser W."/>
            <person name="Rivera L."/>
            <person name="Zhang J."/>
            <person name="Wing R."/>
        </authorList>
    </citation>
    <scope>NUCLEOTIDE SEQUENCE</scope>
</reference>
<evidence type="ECO:0000313" key="4">
    <source>
        <dbReference type="Proteomes" id="UP000032180"/>
    </source>
</evidence>
<feature type="compositionally biased region" description="Polar residues" evidence="1">
    <location>
        <begin position="58"/>
        <end position="70"/>
    </location>
</feature>
<reference evidence="3" key="3">
    <citation type="submission" date="2015-04" db="UniProtKB">
        <authorList>
            <consortium name="EnsemblPlants"/>
        </authorList>
    </citation>
    <scope>IDENTIFICATION</scope>
</reference>
<dbReference type="Proteomes" id="UP000032180">
    <property type="component" value="Chromosome 3"/>
</dbReference>
<dbReference type="Gramene" id="LPERR03G35740.1">
    <property type="protein sequence ID" value="LPERR03G35740.1"/>
    <property type="gene ID" value="LPERR03G35740"/>
</dbReference>
<reference evidence="3 4" key="1">
    <citation type="submission" date="2012-08" db="EMBL/GenBank/DDBJ databases">
        <title>Oryza genome evolution.</title>
        <authorList>
            <person name="Wing R.A."/>
        </authorList>
    </citation>
    <scope>NUCLEOTIDE SEQUENCE</scope>
</reference>
<proteinExistence type="predicted"/>
<protein>
    <recommendedName>
        <fullName evidence="5">Acidic protein</fullName>
    </recommendedName>
</protein>
<feature type="region of interest" description="Disordered" evidence="1">
    <location>
        <begin position="58"/>
        <end position="88"/>
    </location>
</feature>
<keyword evidence="2" id="KW-0732">Signal</keyword>
<dbReference type="EnsemblPlants" id="LPERR03G35740.1">
    <property type="protein sequence ID" value="LPERR03G35740.1"/>
    <property type="gene ID" value="LPERR03G35740"/>
</dbReference>
<evidence type="ECO:0000256" key="2">
    <source>
        <dbReference type="SAM" id="SignalP"/>
    </source>
</evidence>
<dbReference type="HOGENOM" id="CLU_178847_0_0_1"/>
<feature type="signal peptide" evidence="2">
    <location>
        <begin position="1"/>
        <end position="16"/>
    </location>
</feature>
<evidence type="ECO:0000313" key="3">
    <source>
        <dbReference type="EnsemblPlants" id="LPERR03G35740.1"/>
    </source>
</evidence>
<accession>A0A0D9W1P0</accession>